<evidence type="ECO:0000313" key="7">
    <source>
        <dbReference type="EMBL" id="SPD20909.1"/>
    </source>
</evidence>
<evidence type="ECO:0000256" key="5">
    <source>
        <dbReference type="ARBA" id="ARBA00023242"/>
    </source>
</evidence>
<comment type="subcellular location">
    <subcellularLocation>
        <location evidence="1 6">Nucleus</location>
    </subcellularLocation>
</comment>
<protein>
    <recommendedName>
        <fullName evidence="6">Mediator of RNA polymerase II transcription subunit 17</fullName>
    </recommendedName>
    <alternativeName>
        <fullName evidence="6">Mediator complex subunit 17</fullName>
    </alternativeName>
</protein>
<keyword evidence="6" id="KW-0010">Activator</keyword>
<proteinExistence type="inferred from homology"/>
<name>A0A2N9IA33_FAGSY</name>
<dbReference type="GO" id="GO:0016592">
    <property type="term" value="C:mediator complex"/>
    <property type="evidence" value="ECO:0007669"/>
    <property type="project" value="InterPro"/>
</dbReference>
<dbReference type="InterPro" id="IPR019313">
    <property type="entry name" value="Mediator_Med17"/>
</dbReference>
<evidence type="ECO:0000256" key="4">
    <source>
        <dbReference type="ARBA" id="ARBA00023163"/>
    </source>
</evidence>
<evidence type="ECO:0000256" key="6">
    <source>
        <dbReference type="RuleBase" id="RU364140"/>
    </source>
</evidence>
<keyword evidence="3 6" id="KW-0805">Transcription regulation</keyword>
<comment type="similarity">
    <text evidence="2 6">Belongs to the Mediator complex subunit 17 family.</text>
</comment>
<evidence type="ECO:0000256" key="3">
    <source>
        <dbReference type="ARBA" id="ARBA00023015"/>
    </source>
</evidence>
<keyword evidence="5 6" id="KW-0539">Nucleus</keyword>
<comment type="subunit">
    <text evidence="6">Component of the Mediator complex.</text>
</comment>
<organism evidence="7">
    <name type="scientific">Fagus sylvatica</name>
    <name type="common">Beechnut</name>
    <dbReference type="NCBI Taxonomy" id="28930"/>
    <lineage>
        <taxon>Eukaryota</taxon>
        <taxon>Viridiplantae</taxon>
        <taxon>Streptophyta</taxon>
        <taxon>Embryophyta</taxon>
        <taxon>Tracheophyta</taxon>
        <taxon>Spermatophyta</taxon>
        <taxon>Magnoliopsida</taxon>
        <taxon>eudicotyledons</taxon>
        <taxon>Gunneridae</taxon>
        <taxon>Pentapetalae</taxon>
        <taxon>rosids</taxon>
        <taxon>fabids</taxon>
        <taxon>Fagales</taxon>
        <taxon>Fagaceae</taxon>
        <taxon>Fagus</taxon>
    </lineage>
</organism>
<dbReference type="EMBL" id="OIVN01005112">
    <property type="protein sequence ID" value="SPD20909.1"/>
    <property type="molecule type" value="Genomic_DNA"/>
</dbReference>
<dbReference type="AlphaFoldDB" id="A0A2N9IA33"/>
<dbReference type="PANTHER" id="PTHR13114:SF7">
    <property type="entry name" value="MEDIATOR OF RNA POLYMERASE II TRANSCRIPTION SUBUNIT 17"/>
    <property type="match status" value="1"/>
</dbReference>
<accession>A0A2N9IA33</accession>
<dbReference type="PANTHER" id="PTHR13114">
    <property type="entry name" value="MEDIATOR OF RNA POLYMERASE II TRANSCRIPTION SUBUNIT 17"/>
    <property type="match status" value="1"/>
</dbReference>
<evidence type="ECO:0000256" key="2">
    <source>
        <dbReference type="ARBA" id="ARBA00005635"/>
    </source>
</evidence>
<dbReference type="GO" id="GO:0070847">
    <property type="term" value="C:core mediator complex"/>
    <property type="evidence" value="ECO:0007669"/>
    <property type="project" value="TreeGrafter"/>
</dbReference>
<gene>
    <name evidence="6" type="primary">MED17</name>
    <name evidence="7" type="ORF">FSB_LOCUS48791</name>
</gene>
<dbReference type="GO" id="GO:0006357">
    <property type="term" value="P:regulation of transcription by RNA polymerase II"/>
    <property type="evidence" value="ECO:0007669"/>
    <property type="project" value="InterPro"/>
</dbReference>
<dbReference type="Pfam" id="PF10156">
    <property type="entry name" value="Med17"/>
    <property type="match status" value="1"/>
</dbReference>
<reference evidence="7" key="1">
    <citation type="submission" date="2018-02" db="EMBL/GenBank/DDBJ databases">
        <authorList>
            <person name="Cohen D.B."/>
            <person name="Kent A.D."/>
        </authorList>
    </citation>
    <scope>NUCLEOTIDE SEQUENCE</scope>
</reference>
<dbReference type="GO" id="GO:0003712">
    <property type="term" value="F:transcription coregulator activity"/>
    <property type="evidence" value="ECO:0007669"/>
    <property type="project" value="InterPro"/>
</dbReference>
<sequence length="644" mass="72473">MDGKLEVSLDKLPVKRLEAIEENGVEHFPPDVGYDEKRLSLIRRVDFAWAIEKDDNKKQKKSSKESSKPWQWQGMVENLQLAHQELSIIIDLINTVEANDAVTVAGMTRPKPLPNEHLGKYFKQSAKALEQQVAREARFYGALIRLQQNWKVKRQRGAASAPGSEGFTIDLFDNSLYDPAAAFRPSSLSTVRVDHDSAGMLSINLLPNSCRSIQFGFFGPNMDDTLREPCKIKAYSSVQQNSREIEKESVSDDECVKEIHSLLREVHQTIFNEQVFDLVNREAFNPSLGVNVTGIRENYLQMSINQGTSIFISLASSSQGDQTVESLTTQNIENAILPLDSLDGVKLPEEDNDTPKKKWGFPNRVTYEIYLQQIFHEHVFVRAKDRPIYTGTRVSGQGAKDGSSLLVHFCMSLAHRIFSNKVLMDLENVVCRVPYLQLIFHPTWHSRTSSWTLFMKVPQSILHAGCQARTSNNLRVKNGIKCQFRTKVVVNDDCINVEGEGAPNVVGLFKGNSEEISSMNRYNCDLADLPVIILQQVASQIIGWLHDEALLVGIKANRDFLCLSFELEQGETLSLVAHVDPEDTQGCISWWLVMEDSFNEERKLHMDISDGASDYRKFLGHLSLDVLYSTLMDLVSLCSGGGSQ</sequence>
<keyword evidence="4 6" id="KW-0804">Transcription</keyword>
<comment type="function">
    <text evidence="6">Component of the Mediator complex, a coactivator involved in the regulated transcription of nearly all RNA polymerase II-dependent genes. Mediator functions as a bridge to convey information from gene-specific regulatory proteins to the basal RNA polymerase II transcription machinery. Mediator is recruited to promoters by direct interactions with regulatory proteins and serves as a scaffold for the assembly of a functional preinitiation complex with RNA polymerase II and the general transcription factors.</text>
</comment>
<evidence type="ECO:0000256" key="1">
    <source>
        <dbReference type="ARBA" id="ARBA00004123"/>
    </source>
</evidence>